<name>A0A073B105_9PSEU</name>
<evidence type="ECO:0008006" key="4">
    <source>
        <dbReference type="Google" id="ProtNLM"/>
    </source>
</evidence>
<dbReference type="Proteomes" id="UP000031419">
    <property type="component" value="Unassembled WGS sequence"/>
</dbReference>
<feature type="transmembrane region" description="Helical" evidence="1">
    <location>
        <begin position="40"/>
        <end position="59"/>
    </location>
</feature>
<comment type="caution">
    <text evidence="2">The sequence shown here is derived from an EMBL/GenBank/DDBJ whole genome shotgun (WGS) entry which is preliminary data.</text>
</comment>
<feature type="transmembrane region" description="Helical" evidence="1">
    <location>
        <begin position="12"/>
        <end position="34"/>
    </location>
</feature>
<dbReference type="OrthoDB" id="4773470at2"/>
<keyword evidence="1" id="KW-0812">Transmembrane</keyword>
<keyword evidence="1" id="KW-1133">Transmembrane helix</keyword>
<organism evidence="2 3">
    <name type="scientific">Saccharopolyspora rectivirgula</name>
    <dbReference type="NCBI Taxonomy" id="28042"/>
    <lineage>
        <taxon>Bacteria</taxon>
        <taxon>Bacillati</taxon>
        <taxon>Actinomycetota</taxon>
        <taxon>Actinomycetes</taxon>
        <taxon>Pseudonocardiales</taxon>
        <taxon>Pseudonocardiaceae</taxon>
        <taxon>Saccharopolyspora</taxon>
    </lineage>
</organism>
<proteinExistence type="predicted"/>
<dbReference type="AlphaFoldDB" id="A0A073B105"/>
<reference evidence="2 3" key="1">
    <citation type="submission" date="2014-06" db="EMBL/GenBank/DDBJ databases">
        <title>Saccharopolyspora rectivirgula DSM-43113 Genome sequencing.</title>
        <authorList>
            <person name="Barrera C."/>
            <person name="Millon L."/>
            <person name="Rognon B."/>
            <person name="Zaugg C."/>
            <person name="Monod M."/>
        </authorList>
    </citation>
    <scope>NUCLEOTIDE SEQUENCE [LARGE SCALE GENOMIC DNA]</scope>
    <source>
        <strain evidence="2 3">DSM 43113</strain>
    </source>
</reference>
<dbReference type="eggNOG" id="ENOG5033WDH">
    <property type="taxonomic scope" value="Bacteria"/>
</dbReference>
<dbReference type="RefSeq" id="WP_029719185.1">
    <property type="nucleotide sequence ID" value="NZ_JNVU01000014.1"/>
</dbReference>
<gene>
    <name evidence="2" type="ORF">GU90_05855</name>
</gene>
<evidence type="ECO:0000256" key="1">
    <source>
        <dbReference type="SAM" id="Phobius"/>
    </source>
</evidence>
<sequence length="145" mass="15862">MSERVRYAERGSSWWPLCWGPLFAALGALVEIGSPGPRHLGWWLLIGGVFTLATALWVYGRRRLCSVRLTTTTLRQGREELPVSRIDAVSEVGTPVGARVLGGSWTVPRGTTAVPLRLTSGEVVLAWAKAPEELSAQLARLVEDR</sequence>
<protein>
    <recommendedName>
        <fullName evidence="4">DUF3093 domain-containing protein</fullName>
    </recommendedName>
</protein>
<dbReference type="STRING" id="28042.GU90_05855"/>
<keyword evidence="1" id="KW-0472">Membrane</keyword>
<evidence type="ECO:0000313" key="3">
    <source>
        <dbReference type="Proteomes" id="UP000031419"/>
    </source>
</evidence>
<dbReference type="EMBL" id="JNVU01000014">
    <property type="protein sequence ID" value="KEI45300.1"/>
    <property type="molecule type" value="Genomic_DNA"/>
</dbReference>
<keyword evidence="3" id="KW-1185">Reference proteome</keyword>
<evidence type="ECO:0000313" key="2">
    <source>
        <dbReference type="EMBL" id="KEI45300.1"/>
    </source>
</evidence>
<accession>A0A073B105</accession>